<dbReference type="Gene3D" id="3.40.50.300">
    <property type="entry name" value="P-loop containing nucleotide triphosphate hydrolases"/>
    <property type="match status" value="1"/>
</dbReference>
<dbReference type="InterPro" id="IPR036390">
    <property type="entry name" value="WH_DNA-bd_sf"/>
</dbReference>
<dbReference type="Proteomes" id="UP001472866">
    <property type="component" value="Chromosome 05"/>
</dbReference>
<accession>A0AAX4P7J7</accession>
<dbReference type="EMBL" id="CP151505">
    <property type="protein sequence ID" value="WZN62001.1"/>
    <property type="molecule type" value="Genomic_DNA"/>
</dbReference>
<name>A0AAX4P7J7_9CHLO</name>
<comment type="similarity">
    <text evidence="1">Belongs to the CDC6/cdc18 family.</text>
</comment>
<dbReference type="Pfam" id="PF13401">
    <property type="entry name" value="AAA_22"/>
    <property type="match status" value="1"/>
</dbReference>
<dbReference type="InterPro" id="IPR050311">
    <property type="entry name" value="ORC1/CDC6"/>
</dbReference>
<dbReference type="Gene3D" id="1.10.8.60">
    <property type="match status" value="1"/>
</dbReference>
<dbReference type="InterPro" id="IPR036388">
    <property type="entry name" value="WH-like_DNA-bd_sf"/>
</dbReference>
<dbReference type="GO" id="GO:0051301">
    <property type="term" value="P:cell division"/>
    <property type="evidence" value="ECO:0007669"/>
    <property type="project" value="UniProtKB-KW"/>
</dbReference>
<dbReference type="Gene3D" id="1.10.10.10">
    <property type="entry name" value="Winged helix-like DNA-binding domain superfamily/Winged helix DNA-binding domain"/>
    <property type="match status" value="1"/>
</dbReference>
<gene>
    <name evidence="5" type="ORF">HKI87_05g35370</name>
</gene>
<evidence type="ECO:0000313" key="6">
    <source>
        <dbReference type="Proteomes" id="UP001472866"/>
    </source>
</evidence>
<feature type="compositionally biased region" description="Polar residues" evidence="3">
    <location>
        <begin position="14"/>
        <end position="25"/>
    </location>
</feature>
<feature type="domain" description="Cdc6 C-terminal" evidence="4">
    <location>
        <begin position="604"/>
        <end position="681"/>
    </location>
</feature>
<evidence type="ECO:0000256" key="3">
    <source>
        <dbReference type="SAM" id="MobiDB-lite"/>
    </source>
</evidence>
<evidence type="ECO:0000256" key="1">
    <source>
        <dbReference type="ARBA" id="ARBA00006184"/>
    </source>
</evidence>
<keyword evidence="5" id="KW-0132">Cell division</keyword>
<dbReference type="GO" id="GO:0006270">
    <property type="term" value="P:DNA replication initiation"/>
    <property type="evidence" value="ECO:0007669"/>
    <property type="project" value="TreeGrafter"/>
</dbReference>
<dbReference type="Pfam" id="PF09079">
    <property type="entry name" value="WHD_Cdc6"/>
    <property type="match status" value="1"/>
</dbReference>
<sequence length="694" mass="75326">MSKNQKKTPGPTVVKSNGCQKTGSSEGPPLGCGKCRYSARGCARCKAKAALAAGGTTIASTGRKNQKKKMEPNATKSPTAARGKSDGGLGCGKCRFSKRGCARCKARVGEGLIAGTKAQKTAIVAKQASRGEVAPPPEKKPQRDRNLKRKNVMSSGSPNKRAKRRDPAPSTPEAAPARPRCRQEEVGEPPRDSPKTVLHFSSRKPHGQERCFSKLSKFVRPVRAPMKPTSLFRETEAEATTTAAAEAETAVAANKPAPSMASGPASWEDPNWFDPRDPEVCNAVKNALHMSASPECSADGAPKVRGEEFRAVRAFLAGRVGTGTSGSLYVSWVPGSGKSHIVRRAISSSLGEVFGHKGGRRRSKVVEINCMTLRDPRRIFALLLEKGFGMECAGEAYERDMSFALTHLRKAASCGARARKGKPNSPGDMVVLVLDEVDHLYRCQGDVLYDLFSLAEMEGSRVVFVGIANSIDLTLRMLPHLHSIGVEPTMVNFRAYLHPELQQLMQDRLRTLTGPVFDPRALELCCRKVAATSGDMRRCLNAAMAALECHISQSRQKDREGVDGGAPGRRLVDLQHMSLALGRCLKLPLINGMRALPQHQQMILCSTALMREGEVALTTLYTKYVDLCRSSKISGLAFNEFENACTSLNDQGLISLVNKKKNLHSKALRLKVKLNDIVFALQGIRFFHNILSAS</sequence>
<dbReference type="SUPFAM" id="SSF46785">
    <property type="entry name" value="Winged helix' DNA-binding domain"/>
    <property type="match status" value="1"/>
</dbReference>
<dbReference type="AlphaFoldDB" id="A0AAX4P7J7"/>
<dbReference type="GO" id="GO:0016887">
    <property type="term" value="F:ATP hydrolysis activity"/>
    <property type="evidence" value="ECO:0007669"/>
    <property type="project" value="InterPro"/>
</dbReference>
<dbReference type="GO" id="GO:0005634">
    <property type="term" value="C:nucleus"/>
    <property type="evidence" value="ECO:0007669"/>
    <property type="project" value="TreeGrafter"/>
</dbReference>
<reference evidence="5 6" key="1">
    <citation type="submission" date="2024-03" db="EMBL/GenBank/DDBJ databases">
        <title>Complete genome sequence of the green alga Chloropicon roscoffensis RCC1871.</title>
        <authorList>
            <person name="Lemieux C."/>
            <person name="Pombert J.-F."/>
            <person name="Otis C."/>
            <person name="Turmel M."/>
        </authorList>
    </citation>
    <scope>NUCLEOTIDE SEQUENCE [LARGE SCALE GENOMIC DNA]</scope>
    <source>
        <strain evidence="5 6">RCC1871</strain>
    </source>
</reference>
<feature type="region of interest" description="Disordered" evidence="3">
    <location>
        <begin position="115"/>
        <end position="206"/>
    </location>
</feature>
<evidence type="ECO:0000259" key="4">
    <source>
        <dbReference type="SMART" id="SM01074"/>
    </source>
</evidence>
<keyword evidence="6" id="KW-1185">Reference proteome</keyword>
<feature type="region of interest" description="Disordered" evidence="3">
    <location>
        <begin position="56"/>
        <end position="90"/>
    </location>
</feature>
<dbReference type="InterPro" id="IPR049945">
    <property type="entry name" value="AAA_22"/>
</dbReference>
<dbReference type="GO" id="GO:0033314">
    <property type="term" value="P:mitotic DNA replication checkpoint signaling"/>
    <property type="evidence" value="ECO:0007669"/>
    <property type="project" value="TreeGrafter"/>
</dbReference>
<dbReference type="SMART" id="SM01074">
    <property type="entry name" value="Cdc6_C"/>
    <property type="match status" value="1"/>
</dbReference>
<dbReference type="PANTHER" id="PTHR10763:SF26">
    <property type="entry name" value="CELL DIVISION CONTROL PROTEIN 6 HOMOLOG"/>
    <property type="match status" value="1"/>
</dbReference>
<feature type="compositionally biased region" description="Basic and acidic residues" evidence="3">
    <location>
        <begin position="181"/>
        <end position="194"/>
    </location>
</feature>
<dbReference type="InterPro" id="IPR027417">
    <property type="entry name" value="P-loop_NTPase"/>
</dbReference>
<dbReference type="PANTHER" id="PTHR10763">
    <property type="entry name" value="CELL DIVISION CONTROL PROTEIN 6-RELATED"/>
    <property type="match status" value="1"/>
</dbReference>
<keyword evidence="2" id="KW-0235">DNA replication</keyword>
<evidence type="ECO:0000313" key="5">
    <source>
        <dbReference type="EMBL" id="WZN62001.1"/>
    </source>
</evidence>
<protein>
    <submittedName>
        <fullName evidence="5">Cell division control protein 6</fullName>
    </submittedName>
</protein>
<dbReference type="SUPFAM" id="SSF52540">
    <property type="entry name" value="P-loop containing nucleoside triphosphate hydrolases"/>
    <property type="match status" value="1"/>
</dbReference>
<dbReference type="InterPro" id="IPR015163">
    <property type="entry name" value="Cdc6_C"/>
</dbReference>
<feature type="region of interest" description="Disordered" evidence="3">
    <location>
        <begin position="1"/>
        <end position="31"/>
    </location>
</feature>
<organism evidence="5 6">
    <name type="scientific">Chloropicon roscoffensis</name>
    <dbReference type="NCBI Taxonomy" id="1461544"/>
    <lineage>
        <taxon>Eukaryota</taxon>
        <taxon>Viridiplantae</taxon>
        <taxon>Chlorophyta</taxon>
        <taxon>Chloropicophyceae</taxon>
        <taxon>Chloropicales</taxon>
        <taxon>Chloropicaceae</taxon>
        <taxon>Chloropicon</taxon>
    </lineage>
</organism>
<keyword evidence="5" id="KW-0131">Cell cycle</keyword>
<proteinExistence type="inferred from homology"/>
<dbReference type="GO" id="GO:0003688">
    <property type="term" value="F:DNA replication origin binding"/>
    <property type="evidence" value="ECO:0007669"/>
    <property type="project" value="TreeGrafter"/>
</dbReference>
<evidence type="ECO:0000256" key="2">
    <source>
        <dbReference type="ARBA" id="ARBA00022705"/>
    </source>
</evidence>